<evidence type="ECO:0000313" key="3">
    <source>
        <dbReference type="EMBL" id="TYQ06327.1"/>
    </source>
</evidence>
<feature type="signal peptide" evidence="1">
    <location>
        <begin position="1"/>
        <end position="17"/>
    </location>
</feature>
<feature type="domain" description="Beta-lactamase-related" evidence="2">
    <location>
        <begin position="46"/>
        <end position="342"/>
    </location>
</feature>
<keyword evidence="3" id="KW-0121">Carboxypeptidase</keyword>
<evidence type="ECO:0000259" key="2">
    <source>
        <dbReference type="Pfam" id="PF00144"/>
    </source>
</evidence>
<keyword evidence="1" id="KW-0732">Signal</keyword>
<feature type="chain" id="PRO_5039262019" evidence="1">
    <location>
        <begin position="18"/>
        <end position="359"/>
    </location>
</feature>
<dbReference type="Gene3D" id="3.40.710.10">
    <property type="entry name" value="DD-peptidase/beta-lactamase superfamily"/>
    <property type="match status" value="1"/>
</dbReference>
<sequence length="359" mass="38153">MRSHVLATIAVVATSMALVGCATLQRTVEVQSDLDSLTKSGAVGSIATLDDNSTTTVLTSGVPHQTNGDSIGPRYRVRIAGVTKTFTAALVLQLVAQDKVGLDAPVQRYLPGLVPGDTITVRHLLQHRSGLAEFAGEPNADEWVAANENRTLTPADAVAIALSKPAQFEPGSAFRYTNTNYIVLGMLVEAVTGRSYADELRTRILEPLELEDTYLPPPGERDIRGEHMTGYTDLPGGRTDVSRIEPSIPWSAGALVSTGKDLNTFWRALLSGRIVPENELTEMTTPHAGATEAEGLGYGLGVGSTELPCGVTYIGHSGGIYGYYTLSGATEDRAYTVTLTSTPKEQPDIVAMLSHALCP</sequence>
<name>A0A652YT61_NOCGL</name>
<dbReference type="SUPFAM" id="SSF56601">
    <property type="entry name" value="beta-lactamase/transpeptidase-like"/>
    <property type="match status" value="1"/>
</dbReference>
<dbReference type="AlphaFoldDB" id="A0A652YT61"/>
<gene>
    <name evidence="3" type="ORF">FNL38_102462</name>
</gene>
<dbReference type="InterPro" id="IPR012338">
    <property type="entry name" value="Beta-lactam/transpept-like"/>
</dbReference>
<protein>
    <submittedName>
        <fullName evidence="3">D-alanyl-D-alanine carboxypeptidase</fullName>
    </submittedName>
</protein>
<dbReference type="PANTHER" id="PTHR46825">
    <property type="entry name" value="D-ALANYL-D-ALANINE-CARBOXYPEPTIDASE/ENDOPEPTIDASE AMPH"/>
    <property type="match status" value="1"/>
</dbReference>
<dbReference type="InterPro" id="IPR001466">
    <property type="entry name" value="Beta-lactam-related"/>
</dbReference>
<evidence type="ECO:0000256" key="1">
    <source>
        <dbReference type="SAM" id="SignalP"/>
    </source>
</evidence>
<reference evidence="3" key="1">
    <citation type="submission" date="2019-07" db="EMBL/GenBank/DDBJ databases">
        <title>Genomic Encyclopedia of Type Strains, Phase IV (KMG-IV): sequencing the most valuable type-strain genomes for metagenomic binning, comparative biology and taxonomic classification.</title>
        <authorList>
            <person name="Goeker M."/>
        </authorList>
    </citation>
    <scope>NUCLEOTIDE SEQUENCE</scope>
    <source>
        <strain evidence="3">DSM 44596</strain>
    </source>
</reference>
<accession>A0A652YT61</accession>
<comment type="caution">
    <text evidence="3">The sequence shown here is derived from an EMBL/GenBank/DDBJ whole genome shotgun (WGS) entry which is preliminary data.</text>
</comment>
<dbReference type="EMBL" id="VNIQ01000002">
    <property type="protein sequence ID" value="TYQ06327.1"/>
    <property type="molecule type" value="Genomic_DNA"/>
</dbReference>
<keyword evidence="3" id="KW-0645">Protease</keyword>
<proteinExistence type="predicted"/>
<dbReference type="PROSITE" id="PS51257">
    <property type="entry name" value="PROKAR_LIPOPROTEIN"/>
    <property type="match status" value="1"/>
</dbReference>
<dbReference type="GO" id="GO:0004180">
    <property type="term" value="F:carboxypeptidase activity"/>
    <property type="evidence" value="ECO:0007669"/>
    <property type="project" value="UniProtKB-KW"/>
</dbReference>
<keyword evidence="3" id="KW-0378">Hydrolase</keyword>
<dbReference type="PANTHER" id="PTHR46825:SF7">
    <property type="entry name" value="D-ALANYL-D-ALANINE CARBOXYPEPTIDASE"/>
    <property type="match status" value="1"/>
</dbReference>
<organism evidence="3">
    <name type="scientific">Nocardia globerula</name>
    <dbReference type="NCBI Taxonomy" id="1818"/>
    <lineage>
        <taxon>Bacteria</taxon>
        <taxon>Bacillati</taxon>
        <taxon>Actinomycetota</taxon>
        <taxon>Actinomycetes</taxon>
        <taxon>Mycobacteriales</taxon>
        <taxon>Nocardiaceae</taxon>
        <taxon>Nocardia</taxon>
    </lineage>
</organism>
<dbReference type="Pfam" id="PF00144">
    <property type="entry name" value="Beta-lactamase"/>
    <property type="match status" value="1"/>
</dbReference>
<dbReference type="InterPro" id="IPR050491">
    <property type="entry name" value="AmpC-like"/>
</dbReference>